<sequence length="457" mass="50767">MSTDDASTADGTGANGGKTTDERSVDEPLVRVDDLHKYFWENDSVFDRLLGGEPVAVRAVDGVSFDVHRGETLGLVGESGCGKSTTGETLLRLQEATDGRVEFEGRDVYDLGGDELNEFRREAQVVFQDPFSSLDPRMTVGEIVRQPLDVHDVDTDAERRKRVRDLLERVGLSADQLDRYPHEFSGGQRQRIGIARALALEPEFLVLDEPTSALDVSVQAQVLNLLEDLQTEFDLTYLLISHDLSVIRHICDRVAVMYLGEIVEIGPVETIFEEPKHPYTEALLESVPRATTAERDRDRETISGDVPSPRDPPSGCRFRTRCPMVIPPDDLAIDQDEYRAIVNLRERIERRDVSLESLGEDDFDAGETRAFVTELKGRLLESDLSGRHEAVVDEALAHLASADWDAAAERLASTYESVCERRNPELGDGHHPVACHLYDDPESTSGTDERGDQAGPN</sequence>
<dbReference type="CDD" id="cd03257">
    <property type="entry name" value="ABC_NikE_OppD_transporters"/>
    <property type="match status" value="1"/>
</dbReference>
<dbReference type="Gene3D" id="3.40.50.300">
    <property type="entry name" value="P-loop containing nucleotide triphosphate hydrolases"/>
    <property type="match status" value="1"/>
</dbReference>
<keyword evidence="8" id="KW-1185">Reference proteome</keyword>
<dbReference type="InterPro" id="IPR013563">
    <property type="entry name" value="Oligopep_ABC_C"/>
</dbReference>
<feature type="domain" description="ABC transporter" evidence="6">
    <location>
        <begin position="30"/>
        <end position="284"/>
    </location>
</feature>
<keyword evidence="2" id="KW-0813">Transport</keyword>
<feature type="region of interest" description="Disordered" evidence="5">
    <location>
        <begin position="1"/>
        <end position="26"/>
    </location>
</feature>
<dbReference type="GO" id="GO:0005524">
    <property type="term" value="F:ATP binding"/>
    <property type="evidence" value="ECO:0007669"/>
    <property type="project" value="UniProtKB-KW"/>
</dbReference>
<dbReference type="EMBL" id="VTAW01000019">
    <property type="protein sequence ID" value="TYT61331.1"/>
    <property type="molecule type" value="Genomic_DNA"/>
</dbReference>
<dbReference type="GO" id="GO:0055085">
    <property type="term" value="P:transmembrane transport"/>
    <property type="evidence" value="ECO:0007669"/>
    <property type="project" value="UniProtKB-ARBA"/>
</dbReference>
<dbReference type="GO" id="GO:0016887">
    <property type="term" value="F:ATP hydrolysis activity"/>
    <property type="evidence" value="ECO:0007669"/>
    <property type="project" value="InterPro"/>
</dbReference>
<evidence type="ECO:0000259" key="6">
    <source>
        <dbReference type="PROSITE" id="PS50893"/>
    </source>
</evidence>
<dbReference type="InterPro" id="IPR003593">
    <property type="entry name" value="AAA+_ATPase"/>
</dbReference>
<evidence type="ECO:0000256" key="1">
    <source>
        <dbReference type="ARBA" id="ARBA00005417"/>
    </source>
</evidence>
<dbReference type="InterPro" id="IPR017871">
    <property type="entry name" value="ABC_transporter-like_CS"/>
</dbReference>
<dbReference type="FunFam" id="3.40.50.300:FF:000016">
    <property type="entry name" value="Oligopeptide ABC transporter ATP-binding component"/>
    <property type="match status" value="1"/>
</dbReference>
<reference evidence="7 8" key="1">
    <citation type="submission" date="2019-08" db="EMBL/GenBank/DDBJ databases">
        <title>Archaea genome.</title>
        <authorList>
            <person name="Kajale S."/>
            <person name="Shouche Y."/>
            <person name="Deshpande N."/>
            <person name="Sharma A."/>
        </authorList>
    </citation>
    <scope>NUCLEOTIDE SEQUENCE [LARGE SCALE GENOMIC DNA]</scope>
    <source>
        <strain evidence="7 8">ESP3B_9</strain>
    </source>
</reference>
<accession>A0A5D5AQL5</accession>
<gene>
    <name evidence="7" type="ORF">FYC77_14065</name>
</gene>
<dbReference type="InterPro" id="IPR003439">
    <property type="entry name" value="ABC_transporter-like_ATP-bd"/>
</dbReference>
<dbReference type="InterPro" id="IPR027417">
    <property type="entry name" value="P-loop_NTPase"/>
</dbReference>
<dbReference type="PROSITE" id="PS00211">
    <property type="entry name" value="ABC_TRANSPORTER_1"/>
    <property type="match status" value="1"/>
</dbReference>
<comment type="similarity">
    <text evidence="1">Belongs to the ABC transporter superfamily.</text>
</comment>
<evidence type="ECO:0000256" key="3">
    <source>
        <dbReference type="ARBA" id="ARBA00022741"/>
    </source>
</evidence>
<comment type="caution">
    <text evidence="7">The sequence shown here is derived from an EMBL/GenBank/DDBJ whole genome shotgun (WGS) entry which is preliminary data.</text>
</comment>
<feature type="compositionally biased region" description="Polar residues" evidence="5">
    <location>
        <begin position="1"/>
        <end position="10"/>
    </location>
</feature>
<feature type="region of interest" description="Disordered" evidence="5">
    <location>
        <begin position="423"/>
        <end position="457"/>
    </location>
</feature>
<evidence type="ECO:0000256" key="5">
    <source>
        <dbReference type="SAM" id="MobiDB-lite"/>
    </source>
</evidence>
<dbReference type="Proteomes" id="UP000324104">
    <property type="component" value="Unassembled WGS sequence"/>
</dbReference>
<dbReference type="GO" id="GO:0015833">
    <property type="term" value="P:peptide transport"/>
    <property type="evidence" value="ECO:0007669"/>
    <property type="project" value="InterPro"/>
</dbReference>
<dbReference type="PROSITE" id="PS50893">
    <property type="entry name" value="ABC_TRANSPORTER_2"/>
    <property type="match status" value="1"/>
</dbReference>
<dbReference type="PANTHER" id="PTHR43776:SF7">
    <property type="entry name" value="D,D-DIPEPTIDE TRANSPORT ATP-BINDING PROTEIN DDPF-RELATED"/>
    <property type="match status" value="1"/>
</dbReference>
<feature type="compositionally biased region" description="Basic and acidic residues" evidence="5">
    <location>
        <begin position="292"/>
        <end position="302"/>
    </location>
</feature>
<dbReference type="Pfam" id="PF08352">
    <property type="entry name" value="oligo_HPY"/>
    <property type="match status" value="1"/>
</dbReference>
<keyword evidence="3" id="KW-0547">Nucleotide-binding</keyword>
<name>A0A5D5AQL5_9EURY</name>
<dbReference type="Pfam" id="PF00005">
    <property type="entry name" value="ABC_tran"/>
    <property type="match status" value="1"/>
</dbReference>
<dbReference type="InterPro" id="IPR050319">
    <property type="entry name" value="ABC_transp_ATP-bind"/>
</dbReference>
<proteinExistence type="inferred from homology"/>
<feature type="compositionally biased region" description="Basic and acidic residues" evidence="5">
    <location>
        <begin position="447"/>
        <end position="457"/>
    </location>
</feature>
<dbReference type="AlphaFoldDB" id="A0A5D5AQL5"/>
<evidence type="ECO:0000313" key="7">
    <source>
        <dbReference type="EMBL" id="TYT61331.1"/>
    </source>
</evidence>
<protein>
    <submittedName>
        <fullName evidence="7">ABC transporter ATP-binding protein</fullName>
    </submittedName>
</protein>
<feature type="region of interest" description="Disordered" evidence="5">
    <location>
        <begin position="288"/>
        <end position="318"/>
    </location>
</feature>
<dbReference type="SUPFAM" id="SSF52540">
    <property type="entry name" value="P-loop containing nucleoside triphosphate hydrolases"/>
    <property type="match status" value="1"/>
</dbReference>
<dbReference type="RefSeq" id="WP_149082128.1">
    <property type="nucleotide sequence ID" value="NZ_VTAW01000019.1"/>
</dbReference>
<keyword evidence="4 7" id="KW-0067">ATP-binding</keyword>
<dbReference type="PANTHER" id="PTHR43776">
    <property type="entry name" value="TRANSPORT ATP-BINDING PROTEIN"/>
    <property type="match status" value="1"/>
</dbReference>
<dbReference type="SMART" id="SM00382">
    <property type="entry name" value="AAA"/>
    <property type="match status" value="1"/>
</dbReference>
<evidence type="ECO:0000313" key="8">
    <source>
        <dbReference type="Proteomes" id="UP000324104"/>
    </source>
</evidence>
<dbReference type="NCBIfam" id="TIGR01727">
    <property type="entry name" value="oligo_HPY"/>
    <property type="match status" value="1"/>
</dbReference>
<organism evidence="7 8">
    <name type="scientific">Natrialba swarupiae</name>
    <dbReference type="NCBI Taxonomy" id="2448032"/>
    <lineage>
        <taxon>Archaea</taxon>
        <taxon>Methanobacteriati</taxon>
        <taxon>Methanobacteriota</taxon>
        <taxon>Stenosarchaea group</taxon>
        <taxon>Halobacteria</taxon>
        <taxon>Halobacteriales</taxon>
        <taxon>Natrialbaceae</taxon>
        <taxon>Natrialba</taxon>
    </lineage>
</organism>
<evidence type="ECO:0000256" key="4">
    <source>
        <dbReference type="ARBA" id="ARBA00022840"/>
    </source>
</evidence>
<evidence type="ECO:0000256" key="2">
    <source>
        <dbReference type="ARBA" id="ARBA00022448"/>
    </source>
</evidence>